<feature type="region of interest" description="Disordered" evidence="1">
    <location>
        <begin position="384"/>
        <end position="403"/>
    </location>
</feature>
<gene>
    <name evidence="2" type="ORF">EXE58_06290</name>
</gene>
<protein>
    <submittedName>
        <fullName evidence="2">Uncharacterized protein</fullName>
    </submittedName>
</protein>
<name>A0A4P7IEW6_9ACTN</name>
<dbReference type="AlphaFoldDB" id="A0A4P7IEW6"/>
<feature type="region of interest" description="Disordered" evidence="1">
    <location>
        <begin position="351"/>
        <end position="372"/>
    </location>
</feature>
<keyword evidence="3" id="KW-1185">Reference proteome</keyword>
<evidence type="ECO:0000256" key="1">
    <source>
        <dbReference type="SAM" id="MobiDB-lite"/>
    </source>
</evidence>
<proteinExistence type="predicted"/>
<reference evidence="2 3" key="1">
    <citation type="submission" date="2019-03" db="EMBL/GenBank/DDBJ databases">
        <title>Three New Species of Nocardioides, Nocardioides euryhalodurans sp. nov., Nocardioides seonyuensis sp. nov. and Nocardioides eburneoflavus sp. nov. Iolated from Soil.</title>
        <authorList>
            <person name="Roh S.G."/>
            <person name="Lee C."/>
            <person name="Kim M.-K."/>
            <person name="Kim S.B."/>
        </authorList>
    </citation>
    <scope>NUCLEOTIDE SEQUENCE [LARGE SCALE GENOMIC DNA]</scope>
    <source>
        <strain evidence="2 3">MMS17-SY207-3</strain>
    </source>
</reference>
<evidence type="ECO:0000313" key="2">
    <source>
        <dbReference type="EMBL" id="QBX55103.1"/>
    </source>
</evidence>
<evidence type="ECO:0000313" key="3">
    <source>
        <dbReference type="Proteomes" id="UP000294853"/>
    </source>
</evidence>
<organism evidence="2 3">
    <name type="scientific">Nocardioides seonyuensis</name>
    <dbReference type="NCBI Taxonomy" id="2518371"/>
    <lineage>
        <taxon>Bacteria</taxon>
        <taxon>Bacillati</taxon>
        <taxon>Actinomycetota</taxon>
        <taxon>Actinomycetes</taxon>
        <taxon>Propionibacteriales</taxon>
        <taxon>Nocardioidaceae</taxon>
        <taxon>Nocardioides</taxon>
    </lineage>
</organism>
<dbReference type="Proteomes" id="UP000294853">
    <property type="component" value="Chromosome"/>
</dbReference>
<dbReference type="OrthoDB" id="3789478at2"/>
<dbReference type="RefSeq" id="WP_135267071.1">
    <property type="nucleotide sequence ID" value="NZ_CP038436.1"/>
</dbReference>
<dbReference type="KEGG" id="nsn:EXE58_06290"/>
<dbReference type="EMBL" id="CP038436">
    <property type="protein sequence ID" value="QBX55103.1"/>
    <property type="molecule type" value="Genomic_DNA"/>
</dbReference>
<accession>A0A4P7IEW6</accession>
<sequence>MAFKLGDLNDVASVLTAPPDGKQQVKGHDKTYGEIRDGFDTVRDKCNEGIDKVNGWLEQAGRSERLPRLTELSLDHYVVFPLSGDYYRIQQNGAACKILKKGMSDWGDNFSRLSVTSVLAFEGKANLAFAGQLNVYNVVMKAVGGAVSAGSAVFDSIAKVSEKIAIRVEKALIQMGKKLLKLAKVVGKRFLGGWASAALLIKDLAQHGLSVITDVVDDVKWCITAIDKCFEMKDEIETWAQTQADRLEAFKQVTEMVKQLPKVDLSVPLDSIEVPDLSSIKDVLDSAAPDFSETEEGKEAEKGVDDAGEELIGDSGYVHPSWAEACVTPPPGMGHLPYIPGDPALNVPRDPITGQPDYTKNRMEPPEPGVSSKRYYDAYERWRNSLPPPYWAPPAEGKPRGAE</sequence>